<dbReference type="RefSeq" id="WP_369741434.1">
    <property type="nucleotide sequence ID" value="NZ_JBGEDP010000001.1"/>
</dbReference>
<name>A0ABV4BW79_9MYCO</name>
<reference evidence="2 3" key="1">
    <citation type="submission" date="2024-08" db="EMBL/GenBank/DDBJ databases">
        <title>Mycobacterium servetensis sp. nov., a novel rapid-growing mycobacterial species recovered from a human patient in Zaragoza, Spain.</title>
        <authorList>
            <person name="Tristancho-Baro A.I."/>
            <person name="Buenestado-Serrano S."/>
            <person name="Garcia De Viedma D."/>
            <person name="Milagro-Beamonte A."/>
            <person name="Burillo N."/>
            <person name="Sanz S."/>
            <person name="Lopez-Calleja A.I."/>
            <person name="Penas-Utrilla D."/>
            <person name="Guardingo M."/>
            <person name="Garcia M.J."/>
            <person name="Vinuelas-Bayon J."/>
        </authorList>
    </citation>
    <scope>NUCLEOTIDE SEQUENCE [LARGE SCALE GENOMIC DNA]</scope>
    <source>
        <strain evidence="3">HUMS_12744610</strain>
    </source>
</reference>
<evidence type="ECO:0000313" key="3">
    <source>
        <dbReference type="Proteomes" id="UP001564760"/>
    </source>
</evidence>
<feature type="domain" description="PAS fold-4" evidence="1">
    <location>
        <begin position="2"/>
        <end position="105"/>
    </location>
</feature>
<organism evidence="2 3">
    <name type="scientific">Mycobacterium servetii</name>
    <dbReference type="NCBI Taxonomy" id="3237418"/>
    <lineage>
        <taxon>Bacteria</taxon>
        <taxon>Bacillati</taxon>
        <taxon>Actinomycetota</taxon>
        <taxon>Actinomycetes</taxon>
        <taxon>Mycobacteriales</taxon>
        <taxon>Mycobacteriaceae</taxon>
        <taxon>Mycobacterium</taxon>
    </lineage>
</organism>
<protein>
    <submittedName>
        <fullName evidence="2">PAS domain-containing protein</fullName>
    </submittedName>
</protein>
<dbReference type="Pfam" id="PF08448">
    <property type="entry name" value="PAS_4"/>
    <property type="match status" value="1"/>
</dbReference>
<dbReference type="InterPro" id="IPR013656">
    <property type="entry name" value="PAS_4"/>
</dbReference>
<sequence length="183" mass="20205">MRSVNAAFERASAHPRDAMIGRPLFEVFPDNPADVEADGVANLADSLEKTFRRGAQHWMGVQRYDVPDRQRPGEFLYRVWMPVNSPIRDGRKTIAALHHSQDISRVVPPAASRRCFPGTAEFRNTADSLGRQFPGLPAEVVLGVLTHSHSVLMETLGAPDLEQAGHLARLRLEARAGHPALES</sequence>
<keyword evidence="3" id="KW-1185">Reference proteome</keyword>
<comment type="caution">
    <text evidence="2">The sequence shown here is derived from an EMBL/GenBank/DDBJ whole genome shotgun (WGS) entry which is preliminary data.</text>
</comment>
<dbReference type="Proteomes" id="UP001564760">
    <property type="component" value="Unassembled WGS sequence"/>
</dbReference>
<dbReference type="Gene3D" id="3.30.450.20">
    <property type="entry name" value="PAS domain"/>
    <property type="match status" value="1"/>
</dbReference>
<proteinExistence type="predicted"/>
<gene>
    <name evidence="2" type="ORF">AB8998_05755</name>
</gene>
<evidence type="ECO:0000259" key="1">
    <source>
        <dbReference type="Pfam" id="PF08448"/>
    </source>
</evidence>
<accession>A0ABV4BW79</accession>
<dbReference type="EMBL" id="JBGEDP010000001">
    <property type="protein sequence ID" value="MEY8014544.1"/>
    <property type="molecule type" value="Genomic_DNA"/>
</dbReference>
<evidence type="ECO:0000313" key="2">
    <source>
        <dbReference type="EMBL" id="MEY8014544.1"/>
    </source>
</evidence>